<sequence>MTDSELIYLVSSAGHPNYGDELIAASWLRYLADARPDARVWLDCNNPGRAAVMLAGIHPHLHVTDTFWRVAGQVHGDDHEKAHARARALTSRLGTPREDLGLMLAGTASSIHLLGGGYLTTRWPMNLLLLTIASQLHRDHRVPVHMTGAGLLPMDAADRRIVSEALGDLSHGDVRDAESAAAFGLPLGADDALLGLANGALRVDPRPSPDAMVLLQGDVHDAALMADAVDLSVQALREAGLGGTTLGIIESVPPDDTRHLDRIREAWGAATRLYSFSEIWTHGLPVRAGQTWITSRFHHHLLAAAHGARGIAVNTGLGYYRVKHASISRLGSGWGLAQVGEPWPAPSASADFPARARKAAADRVALAERIYPPQARARRRFGR</sequence>
<dbReference type="EMBL" id="CP134880">
    <property type="protein sequence ID" value="WNM27178.1"/>
    <property type="molecule type" value="Genomic_DNA"/>
</dbReference>
<accession>A0AA96F973</accession>
<dbReference type="Proteomes" id="UP001304125">
    <property type="component" value="Chromosome"/>
</dbReference>
<dbReference type="Proteomes" id="UP001303408">
    <property type="component" value="Chromosome"/>
</dbReference>
<evidence type="ECO:0000313" key="4">
    <source>
        <dbReference type="Proteomes" id="UP001304125"/>
    </source>
</evidence>
<feature type="domain" description="Polysaccharide pyruvyl transferase" evidence="1">
    <location>
        <begin position="17"/>
        <end position="314"/>
    </location>
</feature>
<dbReference type="AlphaFoldDB" id="A0AA96JAN1"/>
<dbReference type="GO" id="GO:0016740">
    <property type="term" value="F:transferase activity"/>
    <property type="evidence" value="ECO:0007669"/>
    <property type="project" value="UniProtKB-KW"/>
</dbReference>
<gene>
    <name evidence="2" type="ORF">RN606_13480</name>
    <name evidence="3" type="ORF">RN607_13385</name>
</gene>
<name>A0AA96JAN1_9MICO</name>
<organism evidence="3">
    <name type="scientific">Demequina capsici</name>
    <dbReference type="NCBI Taxonomy" id="3075620"/>
    <lineage>
        <taxon>Bacteria</taxon>
        <taxon>Bacillati</taxon>
        <taxon>Actinomycetota</taxon>
        <taxon>Actinomycetes</taxon>
        <taxon>Micrococcales</taxon>
        <taxon>Demequinaceae</taxon>
        <taxon>Demequina</taxon>
    </lineage>
</organism>
<proteinExistence type="predicted"/>
<reference evidence="3 4" key="1">
    <citation type="submission" date="2023-09" db="EMBL/GenBank/DDBJ databases">
        <title>Demequina sp. a novel bacteria isolated from Capsicum annuum.</title>
        <authorList>
            <person name="Humaira Z."/>
            <person name="Lee J."/>
            <person name="Cho D."/>
        </authorList>
    </citation>
    <scope>NUCLEOTIDE SEQUENCE</scope>
    <source>
        <strain evidence="2 4">OYTSA14</strain>
        <strain evidence="3">PMTSA13</strain>
    </source>
</reference>
<dbReference type="RefSeq" id="WP_313497988.1">
    <property type="nucleotide sequence ID" value="NZ_CP134879.1"/>
</dbReference>
<keyword evidence="3" id="KW-0808">Transferase</keyword>
<accession>A0AA96JAN1</accession>
<dbReference type="InterPro" id="IPR007345">
    <property type="entry name" value="Polysacch_pyruvyl_Trfase"/>
</dbReference>
<dbReference type="EMBL" id="CP134879">
    <property type="protein sequence ID" value="WNM24356.1"/>
    <property type="molecule type" value="Genomic_DNA"/>
</dbReference>
<evidence type="ECO:0000259" key="1">
    <source>
        <dbReference type="Pfam" id="PF04230"/>
    </source>
</evidence>
<evidence type="ECO:0000313" key="3">
    <source>
        <dbReference type="EMBL" id="WNM27178.1"/>
    </source>
</evidence>
<protein>
    <submittedName>
        <fullName evidence="3">Polysaccharide pyruvyl transferase family protein</fullName>
    </submittedName>
</protein>
<evidence type="ECO:0000313" key="2">
    <source>
        <dbReference type="EMBL" id="WNM24356.1"/>
    </source>
</evidence>
<keyword evidence="4" id="KW-1185">Reference proteome</keyword>
<dbReference type="Pfam" id="PF04230">
    <property type="entry name" value="PS_pyruv_trans"/>
    <property type="match status" value="1"/>
</dbReference>
<dbReference type="KEGG" id="dcp:RN607_13385"/>